<evidence type="ECO:0000256" key="1">
    <source>
        <dbReference type="ARBA" id="ARBA00004275"/>
    </source>
</evidence>
<evidence type="ECO:0000256" key="3">
    <source>
        <dbReference type="SAM" id="SignalP"/>
    </source>
</evidence>
<evidence type="ECO:0000256" key="2">
    <source>
        <dbReference type="ARBA" id="ARBA00023140"/>
    </source>
</evidence>
<protein>
    <recommendedName>
        <fullName evidence="4">FAD-binding PCMH-type domain-containing protein</fullName>
    </recommendedName>
</protein>
<keyword evidence="2" id="KW-0576">Peroxisome</keyword>
<keyword evidence="3" id="KW-0732">Signal</keyword>
<dbReference type="InterPro" id="IPR006094">
    <property type="entry name" value="Oxid_FAD_bind_N"/>
</dbReference>
<dbReference type="Proteomes" id="UP001642540">
    <property type="component" value="Unassembled WGS sequence"/>
</dbReference>
<dbReference type="EMBL" id="CAXLJM020000001">
    <property type="protein sequence ID" value="CAL8068392.1"/>
    <property type="molecule type" value="Genomic_DNA"/>
</dbReference>
<dbReference type="Gene3D" id="3.30.465.10">
    <property type="match status" value="1"/>
</dbReference>
<accession>A0ABP1PI43</accession>
<evidence type="ECO:0000259" key="4">
    <source>
        <dbReference type="PROSITE" id="PS51387"/>
    </source>
</evidence>
<dbReference type="InterPro" id="IPR016169">
    <property type="entry name" value="FAD-bd_PCMH_sub2"/>
</dbReference>
<feature type="signal peptide" evidence="3">
    <location>
        <begin position="1"/>
        <end position="22"/>
    </location>
</feature>
<dbReference type="InterPro" id="IPR036318">
    <property type="entry name" value="FAD-bd_PCMH-like_sf"/>
</dbReference>
<gene>
    <name evidence="5" type="ORF">ODALV1_LOCUS249</name>
</gene>
<sequence>MLHFVSLASILFLGYPIYGTLASIPSTILEDVNCNKSSIYYAPETVQDLEFIFEVATAYNFTMKQLISPETVVKSSKSGLWNETNTNEVLVDTSNFNSFEYDKSSGYARVGAGLSLFNLTEKLHNLGRGLLCIPPQADVTVGAAILKGDHSSSLKYPTKFSHQIVGLVYLNKFGKLKNFTVTENSNFYEEHLLQTQFIGVIIELVIFTIPQFKITTRNDYKSESILWEDPKEFLNLVNTYDFFEFTWFPGSKEILVSTSEFTEINEPGNCKKHSSFDFTVEELVYIDEMLKAMQNSVLDVGMLFAQLRELKSMYQLDHNGSKVLCSPAVGYSHKMMMTQKENHAEIELPNRQEFRVTIPLNQFGNSLITMKEGLQGYPEANYQTGINFKFFGDFNKFSNLETPSVEISWKLIDLPIQAGNSLERKLGIEGNKAILNKLIYRHGGYQQEIQC</sequence>
<reference evidence="5 6" key="1">
    <citation type="submission" date="2024-08" db="EMBL/GenBank/DDBJ databases">
        <authorList>
            <person name="Cucini C."/>
            <person name="Frati F."/>
        </authorList>
    </citation>
    <scope>NUCLEOTIDE SEQUENCE [LARGE SCALE GENOMIC DNA]</scope>
</reference>
<keyword evidence="6" id="KW-1185">Reference proteome</keyword>
<proteinExistence type="predicted"/>
<dbReference type="InterPro" id="IPR016166">
    <property type="entry name" value="FAD-bd_PCMH"/>
</dbReference>
<comment type="caution">
    <text evidence="5">The sequence shown here is derived from an EMBL/GenBank/DDBJ whole genome shotgun (WGS) entry which is preliminary data.</text>
</comment>
<feature type="domain" description="FAD-binding PCMH-type" evidence="4">
    <location>
        <begin position="32"/>
        <end position="211"/>
    </location>
</feature>
<evidence type="ECO:0000313" key="6">
    <source>
        <dbReference type="Proteomes" id="UP001642540"/>
    </source>
</evidence>
<dbReference type="PANTHER" id="PTHR43762:SF1">
    <property type="entry name" value="D-ARABINONO-1,4-LACTONE OXIDASE"/>
    <property type="match status" value="1"/>
</dbReference>
<dbReference type="SUPFAM" id="SSF56176">
    <property type="entry name" value="FAD-binding/transporter-associated domain-like"/>
    <property type="match status" value="1"/>
</dbReference>
<name>A0ABP1PI43_9HEXA</name>
<dbReference type="PANTHER" id="PTHR43762">
    <property type="entry name" value="L-GULONOLACTONE OXIDASE"/>
    <property type="match status" value="1"/>
</dbReference>
<feature type="chain" id="PRO_5045043780" description="FAD-binding PCMH-type domain-containing protein" evidence="3">
    <location>
        <begin position="23"/>
        <end position="451"/>
    </location>
</feature>
<dbReference type="Pfam" id="PF01565">
    <property type="entry name" value="FAD_binding_4"/>
    <property type="match status" value="1"/>
</dbReference>
<comment type="subcellular location">
    <subcellularLocation>
        <location evidence="1">Peroxisome</location>
    </subcellularLocation>
</comment>
<dbReference type="PROSITE" id="PS51387">
    <property type="entry name" value="FAD_PCMH"/>
    <property type="match status" value="1"/>
</dbReference>
<organism evidence="5 6">
    <name type="scientific">Orchesella dallaii</name>
    <dbReference type="NCBI Taxonomy" id="48710"/>
    <lineage>
        <taxon>Eukaryota</taxon>
        <taxon>Metazoa</taxon>
        <taxon>Ecdysozoa</taxon>
        <taxon>Arthropoda</taxon>
        <taxon>Hexapoda</taxon>
        <taxon>Collembola</taxon>
        <taxon>Entomobryomorpha</taxon>
        <taxon>Entomobryoidea</taxon>
        <taxon>Orchesellidae</taxon>
        <taxon>Orchesellinae</taxon>
        <taxon>Orchesella</taxon>
    </lineage>
</organism>
<dbReference type="InterPro" id="IPR010031">
    <property type="entry name" value="FAD_lactone_oxidase-like"/>
</dbReference>
<evidence type="ECO:0000313" key="5">
    <source>
        <dbReference type="EMBL" id="CAL8068392.1"/>
    </source>
</evidence>